<protein>
    <recommendedName>
        <fullName evidence="4">Prohead serine protease domain-containing protein</fullName>
    </recommendedName>
</protein>
<keyword evidence="3" id="KW-0378">Hydrolase</keyword>
<dbReference type="OrthoDB" id="9804926at2"/>
<evidence type="ECO:0000313" key="5">
    <source>
        <dbReference type="EMBL" id="SEN43621.1"/>
    </source>
</evidence>
<dbReference type="RefSeq" id="WP_090633346.1">
    <property type="nucleotide sequence ID" value="NZ_FOCP01000018.1"/>
</dbReference>
<dbReference type="InterPro" id="IPR054613">
    <property type="entry name" value="Peptidase_S78_dom"/>
</dbReference>
<dbReference type="EMBL" id="FOCP01000018">
    <property type="protein sequence ID" value="SEN43621.1"/>
    <property type="molecule type" value="Genomic_DNA"/>
</dbReference>
<sequence>MLQKTLSLSECKIKADSNGKGSFSGYASVFNQVDSYGDTILPGAYKDTLEVNGLPKMFLQHESWELPIGKWLKAEEDDHGLLVEGELTLGMTRANDTYAALKHGTLDGLSIGYKLAASDYKYQEDTDGLLIEKVSFLGEISPVVYPADRSARIDLGSVKSELDDIRTIRDFELFLRDAGNLSKGLAGAIVNRAKIVFGQRDADDGIEAKASQELEEVIKRINQKVSNLTIKG</sequence>
<keyword evidence="2" id="KW-0645">Protease</keyword>
<evidence type="ECO:0000259" key="4">
    <source>
        <dbReference type="Pfam" id="PF04586"/>
    </source>
</evidence>
<keyword evidence="1" id="KW-1188">Viral release from host cell</keyword>
<evidence type="ECO:0000256" key="1">
    <source>
        <dbReference type="ARBA" id="ARBA00022612"/>
    </source>
</evidence>
<evidence type="ECO:0000313" key="6">
    <source>
        <dbReference type="Proteomes" id="UP000199459"/>
    </source>
</evidence>
<dbReference type="NCBIfam" id="TIGR01543">
    <property type="entry name" value="proheadase_HK97"/>
    <property type="match status" value="1"/>
</dbReference>
<dbReference type="GO" id="GO:0006508">
    <property type="term" value="P:proteolysis"/>
    <property type="evidence" value="ECO:0007669"/>
    <property type="project" value="UniProtKB-KW"/>
</dbReference>
<proteinExistence type="predicted"/>
<evidence type="ECO:0000256" key="2">
    <source>
        <dbReference type="ARBA" id="ARBA00022670"/>
    </source>
</evidence>
<dbReference type="GO" id="GO:0008233">
    <property type="term" value="F:peptidase activity"/>
    <property type="evidence" value="ECO:0007669"/>
    <property type="project" value="UniProtKB-KW"/>
</dbReference>
<feature type="domain" description="Prohead serine protease" evidence="4">
    <location>
        <begin position="11"/>
        <end position="155"/>
    </location>
</feature>
<dbReference type="Pfam" id="PF04586">
    <property type="entry name" value="Peptidase_S78"/>
    <property type="match status" value="1"/>
</dbReference>
<gene>
    <name evidence="5" type="ORF">SAMN05216325_11834</name>
</gene>
<accession>A0A1H8GHI3</accession>
<evidence type="ECO:0000256" key="3">
    <source>
        <dbReference type="ARBA" id="ARBA00022801"/>
    </source>
</evidence>
<reference evidence="5 6" key="1">
    <citation type="submission" date="2016-10" db="EMBL/GenBank/DDBJ databases">
        <authorList>
            <person name="de Groot N.N."/>
        </authorList>
    </citation>
    <scope>NUCLEOTIDE SEQUENCE [LARGE SCALE GENOMIC DNA]</scope>
    <source>
        <strain evidence="5 6">Nm22</strain>
    </source>
</reference>
<dbReference type="InterPro" id="IPR006433">
    <property type="entry name" value="Prohead_protease"/>
</dbReference>
<organism evidence="5 6">
    <name type="scientific">Nitrosomonas marina</name>
    <dbReference type="NCBI Taxonomy" id="917"/>
    <lineage>
        <taxon>Bacteria</taxon>
        <taxon>Pseudomonadati</taxon>
        <taxon>Pseudomonadota</taxon>
        <taxon>Betaproteobacteria</taxon>
        <taxon>Nitrosomonadales</taxon>
        <taxon>Nitrosomonadaceae</taxon>
        <taxon>Nitrosomonas</taxon>
    </lineage>
</organism>
<dbReference type="AlphaFoldDB" id="A0A1H8GHI3"/>
<dbReference type="Proteomes" id="UP000199459">
    <property type="component" value="Unassembled WGS sequence"/>
</dbReference>
<name>A0A1H8GHI3_9PROT</name>